<name>A0ABW1JIB5_9ACTN</name>
<organism evidence="1 2">
    <name type="scientific">Angustibacter luteus</name>
    <dbReference type="NCBI Taxonomy" id="658456"/>
    <lineage>
        <taxon>Bacteria</taxon>
        <taxon>Bacillati</taxon>
        <taxon>Actinomycetota</taxon>
        <taxon>Actinomycetes</taxon>
        <taxon>Kineosporiales</taxon>
        <taxon>Kineosporiaceae</taxon>
    </lineage>
</organism>
<evidence type="ECO:0000313" key="2">
    <source>
        <dbReference type="Proteomes" id="UP001596189"/>
    </source>
</evidence>
<proteinExistence type="predicted"/>
<sequence length="86" mass="8794">MSYHPLPNHPPDPIPDSAVWVARLRLAATDVQDAAATLRGRAASAGLAGPAGTALADLVGEVVREASDLSARCLAVADQIGRQDPA</sequence>
<evidence type="ECO:0000313" key="1">
    <source>
        <dbReference type="EMBL" id="MFC6008885.1"/>
    </source>
</evidence>
<keyword evidence="2" id="KW-1185">Reference proteome</keyword>
<dbReference type="RefSeq" id="WP_345717422.1">
    <property type="nucleotide sequence ID" value="NZ_BAABFP010000007.1"/>
</dbReference>
<comment type="caution">
    <text evidence="1">The sequence shown here is derived from an EMBL/GenBank/DDBJ whole genome shotgun (WGS) entry which is preliminary data.</text>
</comment>
<dbReference type="Proteomes" id="UP001596189">
    <property type="component" value="Unassembled WGS sequence"/>
</dbReference>
<reference evidence="2" key="1">
    <citation type="journal article" date="2019" name="Int. J. Syst. Evol. Microbiol.">
        <title>The Global Catalogue of Microorganisms (GCM) 10K type strain sequencing project: providing services to taxonomists for standard genome sequencing and annotation.</title>
        <authorList>
            <consortium name="The Broad Institute Genomics Platform"/>
            <consortium name="The Broad Institute Genome Sequencing Center for Infectious Disease"/>
            <person name="Wu L."/>
            <person name="Ma J."/>
        </authorList>
    </citation>
    <scope>NUCLEOTIDE SEQUENCE [LARGE SCALE GENOMIC DNA]</scope>
    <source>
        <strain evidence="2">KACC 14249</strain>
    </source>
</reference>
<gene>
    <name evidence="1" type="ORF">ACFQDO_17260</name>
</gene>
<dbReference type="EMBL" id="JBHSRD010000008">
    <property type="protein sequence ID" value="MFC6008885.1"/>
    <property type="molecule type" value="Genomic_DNA"/>
</dbReference>
<accession>A0ABW1JIB5</accession>
<protein>
    <submittedName>
        <fullName evidence="1">Uncharacterized protein</fullName>
    </submittedName>
</protein>